<protein>
    <recommendedName>
        <fullName evidence="1">non-specific serine/threonine protein kinase</fullName>
        <ecNumber evidence="1">2.7.11.1</ecNumber>
    </recommendedName>
</protein>
<gene>
    <name evidence="13" type="ORF">TeGR_g994</name>
</gene>
<feature type="domain" description="Protein kinase" evidence="11">
    <location>
        <begin position="174"/>
        <end position="668"/>
    </location>
</feature>
<dbReference type="InterPro" id="IPR044926">
    <property type="entry name" value="RGS_subdomain_2"/>
</dbReference>
<dbReference type="InterPro" id="IPR016137">
    <property type="entry name" value="RGS"/>
</dbReference>
<feature type="domain" description="RGS" evidence="12">
    <location>
        <begin position="33"/>
        <end position="158"/>
    </location>
</feature>
<dbReference type="SUPFAM" id="SSF56112">
    <property type="entry name" value="Protein kinase-like (PK-like)"/>
    <property type="match status" value="1"/>
</dbReference>
<dbReference type="InterPro" id="IPR036305">
    <property type="entry name" value="RGS_sf"/>
</dbReference>
<comment type="catalytic activity">
    <reaction evidence="8">
        <text>L-seryl-[protein] + ATP = O-phospho-L-seryl-[protein] + ADP + H(+)</text>
        <dbReference type="Rhea" id="RHEA:17989"/>
        <dbReference type="Rhea" id="RHEA-COMP:9863"/>
        <dbReference type="Rhea" id="RHEA-COMP:11604"/>
        <dbReference type="ChEBI" id="CHEBI:15378"/>
        <dbReference type="ChEBI" id="CHEBI:29999"/>
        <dbReference type="ChEBI" id="CHEBI:30616"/>
        <dbReference type="ChEBI" id="CHEBI:83421"/>
        <dbReference type="ChEBI" id="CHEBI:456216"/>
        <dbReference type="EC" id="2.7.11.1"/>
    </reaction>
</comment>
<comment type="catalytic activity">
    <reaction evidence="7">
        <text>L-threonyl-[protein] + ATP = O-phospho-L-threonyl-[protein] + ADP + H(+)</text>
        <dbReference type="Rhea" id="RHEA:46608"/>
        <dbReference type="Rhea" id="RHEA-COMP:11060"/>
        <dbReference type="Rhea" id="RHEA-COMP:11605"/>
        <dbReference type="ChEBI" id="CHEBI:15378"/>
        <dbReference type="ChEBI" id="CHEBI:30013"/>
        <dbReference type="ChEBI" id="CHEBI:30616"/>
        <dbReference type="ChEBI" id="CHEBI:61977"/>
        <dbReference type="ChEBI" id="CHEBI:456216"/>
        <dbReference type="EC" id="2.7.11.1"/>
    </reaction>
</comment>
<keyword evidence="6 9" id="KW-0067">ATP-binding</keyword>
<feature type="binding site" evidence="9">
    <location>
        <position position="203"/>
    </location>
    <ligand>
        <name>ATP</name>
        <dbReference type="ChEBI" id="CHEBI:30616"/>
    </ligand>
</feature>
<evidence type="ECO:0000256" key="2">
    <source>
        <dbReference type="ARBA" id="ARBA00022527"/>
    </source>
</evidence>
<dbReference type="Gene3D" id="3.30.200.20">
    <property type="entry name" value="Phosphorylase Kinase, domain 1"/>
    <property type="match status" value="1"/>
</dbReference>
<dbReference type="PROSITE" id="PS50011">
    <property type="entry name" value="PROTEIN_KINASE_DOM"/>
    <property type="match status" value="1"/>
</dbReference>
<evidence type="ECO:0000256" key="1">
    <source>
        <dbReference type="ARBA" id="ARBA00012513"/>
    </source>
</evidence>
<dbReference type="InterPro" id="IPR050236">
    <property type="entry name" value="Ser_Thr_kinase_AGC"/>
</dbReference>
<feature type="compositionally biased region" description="Basic and acidic residues" evidence="10">
    <location>
        <begin position="345"/>
        <end position="354"/>
    </location>
</feature>
<dbReference type="PANTHER" id="PTHR24356">
    <property type="entry name" value="SERINE/THREONINE-PROTEIN KINASE"/>
    <property type="match status" value="1"/>
</dbReference>
<sequence>MDLHVSAENVRTLAQMGPKRGSIVYGETNEYREMKSYLDDISANKFLGQFVLRTHMKETMFCWVDCNDYLEIPTHDYRRSKALAIINKYVRDSASLQVGSIDDELKKWYVDVGDSILAGDEKELHFHLFDKLSNMCFREMVKNTLNPFKQSEEFKAYTMVHEEHHSMKVLISDFDYMAILGQGGFGRVVHARKKSTGKHFAMKIQPKQALVDEHNGNLSNLHTEKTVFASCNHPFIVDMCYAVQTPEHAILVLSLVDGGDLNDLLWRAPGGKLTEYHARLYAAQIASALAHLHELGVLFRELKPENVLICGKTGDVKLTDMGLAAPIVVKEKSDGPEPLASSSTVDEKWKKEADVTANPLKNKKEEKDAKRKTSLRLLSKRMSISEEKEGETGEASVAAAEVAAAAAAGNDEGEHSDDGSEDFNTNTGMSSRDAAPAGVQGALDELDGETVHADASTAHHLAEAALAPGGEGEETATGEGAEDKRRGSMLVQHAKLDEDSTNMVLEEMKRIQLEKSPREAEKAVKMEAPEVSTKRIKRMSVVGTRGYMAPEIVEGKVLRRKERRGYSETVDWFALGVTVYVMLTGCQPFSDDETTSHVDPKVLAQNFPRDGKGVMRRPSGFAGLLQTVKFPADLPVAPCLFCKHLLAVKPEERLGAHGYEELKGHCWFVNPDEETPMKERVFEPSEHCHPISELKRLEDDTLLEGGYAIPEWVYKTARSKALQRVYEPGAVPKYNHFEHVMATFDIRDQRRFVDWYKIPEAKDQEIFHAWDFMSYAALKEELEVEIDTKVLKKRVPKKSMGARAFRTNKEASGGKSQF</sequence>
<dbReference type="InterPro" id="IPR011009">
    <property type="entry name" value="Kinase-like_dom_sf"/>
</dbReference>
<keyword evidence="4 9" id="KW-0547">Nucleotide-binding</keyword>
<evidence type="ECO:0000313" key="14">
    <source>
        <dbReference type="Proteomes" id="UP001165060"/>
    </source>
</evidence>
<feature type="compositionally biased region" description="Basic and acidic residues" evidence="10">
    <location>
        <begin position="362"/>
        <end position="371"/>
    </location>
</feature>
<evidence type="ECO:0000259" key="12">
    <source>
        <dbReference type="PROSITE" id="PS50132"/>
    </source>
</evidence>
<evidence type="ECO:0000256" key="3">
    <source>
        <dbReference type="ARBA" id="ARBA00022679"/>
    </source>
</evidence>
<dbReference type="PANTHER" id="PTHR24356:SF1">
    <property type="entry name" value="SERINE_THREONINE-PROTEIN KINASE GREATWALL"/>
    <property type="match status" value="1"/>
</dbReference>
<feature type="region of interest" description="Disordered" evidence="10">
    <location>
        <begin position="333"/>
        <end position="374"/>
    </location>
</feature>
<dbReference type="SUPFAM" id="SSF48097">
    <property type="entry name" value="Regulator of G-protein signaling, RGS"/>
    <property type="match status" value="1"/>
</dbReference>
<organism evidence="13 14">
    <name type="scientific">Tetraparma gracilis</name>
    <dbReference type="NCBI Taxonomy" id="2962635"/>
    <lineage>
        <taxon>Eukaryota</taxon>
        <taxon>Sar</taxon>
        <taxon>Stramenopiles</taxon>
        <taxon>Ochrophyta</taxon>
        <taxon>Bolidophyceae</taxon>
        <taxon>Parmales</taxon>
        <taxon>Triparmaceae</taxon>
        <taxon>Tetraparma</taxon>
    </lineage>
</organism>
<dbReference type="EMBL" id="BRYB01003158">
    <property type="protein sequence ID" value="GMI31643.1"/>
    <property type="molecule type" value="Genomic_DNA"/>
</dbReference>
<dbReference type="Gene3D" id="1.10.167.10">
    <property type="entry name" value="Regulator of G-protein Signalling 4, domain 2"/>
    <property type="match status" value="1"/>
</dbReference>
<dbReference type="InterPro" id="IPR017441">
    <property type="entry name" value="Protein_kinase_ATP_BS"/>
</dbReference>
<dbReference type="Gene3D" id="1.10.510.10">
    <property type="entry name" value="Transferase(Phosphotransferase) domain 1"/>
    <property type="match status" value="2"/>
</dbReference>
<accession>A0ABQ6MRK4</accession>
<reference evidence="13 14" key="1">
    <citation type="journal article" date="2023" name="Commun. Biol.">
        <title>Genome analysis of Parmales, the sister group of diatoms, reveals the evolutionary specialization of diatoms from phago-mixotrophs to photoautotrophs.</title>
        <authorList>
            <person name="Ban H."/>
            <person name="Sato S."/>
            <person name="Yoshikawa S."/>
            <person name="Yamada K."/>
            <person name="Nakamura Y."/>
            <person name="Ichinomiya M."/>
            <person name="Sato N."/>
            <person name="Blanc-Mathieu R."/>
            <person name="Endo H."/>
            <person name="Kuwata A."/>
            <person name="Ogata H."/>
        </authorList>
    </citation>
    <scope>NUCLEOTIDE SEQUENCE [LARGE SCALE GENOMIC DNA]</scope>
</reference>
<feature type="region of interest" description="Disordered" evidence="10">
    <location>
        <begin position="465"/>
        <end position="487"/>
    </location>
</feature>
<proteinExistence type="predicted"/>
<dbReference type="Pfam" id="PF00069">
    <property type="entry name" value="Pkinase"/>
    <property type="match status" value="2"/>
</dbReference>
<dbReference type="Proteomes" id="UP001165060">
    <property type="component" value="Unassembled WGS sequence"/>
</dbReference>
<evidence type="ECO:0000256" key="7">
    <source>
        <dbReference type="ARBA" id="ARBA00047899"/>
    </source>
</evidence>
<evidence type="ECO:0000256" key="5">
    <source>
        <dbReference type="ARBA" id="ARBA00022777"/>
    </source>
</evidence>
<keyword evidence="5" id="KW-0418">Kinase</keyword>
<comment type="caution">
    <text evidence="13">The sequence shown here is derived from an EMBL/GenBank/DDBJ whole genome shotgun (WGS) entry which is preliminary data.</text>
</comment>
<evidence type="ECO:0000256" key="4">
    <source>
        <dbReference type="ARBA" id="ARBA00022741"/>
    </source>
</evidence>
<dbReference type="Pfam" id="PF00615">
    <property type="entry name" value="RGS"/>
    <property type="match status" value="1"/>
</dbReference>
<keyword evidence="2" id="KW-0723">Serine/threonine-protein kinase</keyword>
<dbReference type="EC" id="2.7.11.1" evidence="1"/>
<evidence type="ECO:0000256" key="8">
    <source>
        <dbReference type="ARBA" id="ARBA00048679"/>
    </source>
</evidence>
<dbReference type="PROSITE" id="PS50132">
    <property type="entry name" value="RGS"/>
    <property type="match status" value="1"/>
</dbReference>
<dbReference type="PROSITE" id="PS00107">
    <property type="entry name" value="PROTEIN_KINASE_ATP"/>
    <property type="match status" value="1"/>
</dbReference>
<name>A0ABQ6MRK4_9STRA</name>
<evidence type="ECO:0000256" key="9">
    <source>
        <dbReference type="PROSITE-ProRule" id="PRU10141"/>
    </source>
</evidence>
<evidence type="ECO:0000256" key="10">
    <source>
        <dbReference type="SAM" id="MobiDB-lite"/>
    </source>
</evidence>
<keyword evidence="14" id="KW-1185">Reference proteome</keyword>
<feature type="region of interest" description="Disordered" evidence="10">
    <location>
        <begin position="403"/>
        <end position="437"/>
    </location>
</feature>
<evidence type="ECO:0000259" key="11">
    <source>
        <dbReference type="PROSITE" id="PS50011"/>
    </source>
</evidence>
<evidence type="ECO:0000313" key="13">
    <source>
        <dbReference type="EMBL" id="GMI31643.1"/>
    </source>
</evidence>
<keyword evidence="3" id="KW-0808">Transferase</keyword>
<evidence type="ECO:0000256" key="6">
    <source>
        <dbReference type="ARBA" id="ARBA00022840"/>
    </source>
</evidence>
<dbReference type="InterPro" id="IPR000719">
    <property type="entry name" value="Prot_kinase_dom"/>
</dbReference>